<dbReference type="PANTHER" id="PTHR39337:SF1">
    <property type="entry name" value="BLR5642 PROTEIN"/>
    <property type="match status" value="1"/>
</dbReference>
<dbReference type="AlphaFoldDB" id="A0A9Q3UIB7"/>
<dbReference type="EMBL" id="JAJGNA010000001">
    <property type="protein sequence ID" value="MCC4306940.1"/>
    <property type="molecule type" value="Genomic_DNA"/>
</dbReference>
<reference evidence="1" key="1">
    <citation type="submission" date="2021-10" db="EMBL/GenBank/DDBJ databases">
        <title>The diversity and Nitrogen Metabolism of Culturable Nitrate-Utilizing Bacteria Within the Oxygen Minimum Zone of the Changjiang (Yangtze River)Estuary.</title>
        <authorList>
            <person name="Zhang D."/>
            <person name="Zheng J."/>
            <person name="Liu S."/>
            <person name="He W."/>
        </authorList>
    </citation>
    <scope>NUCLEOTIDE SEQUENCE</scope>
    <source>
        <strain evidence="1">FXH-223</strain>
    </source>
</reference>
<keyword evidence="2" id="KW-1185">Reference proteome</keyword>
<evidence type="ECO:0000313" key="2">
    <source>
        <dbReference type="Proteomes" id="UP001108027"/>
    </source>
</evidence>
<gene>
    <name evidence="1" type="ORF">LL252_00025</name>
</gene>
<comment type="caution">
    <text evidence="1">The sequence shown here is derived from an EMBL/GenBank/DDBJ whole genome shotgun (WGS) entry which is preliminary data.</text>
</comment>
<sequence length="153" mass="17513">MLLYTAGYEGVDIEAFVQGLREAGVDQIIDVRQYPISRKRGFSKTAFSEKLAEAGIAYRHIRELGCPKPIREQYKLDGDWPRYEKDFLRYIKSQEAALNQVVDQSRATYSCLICFEADATFCHRRLVAEASQKIQPRLTIDHLSIRKEPAAAL</sequence>
<protein>
    <submittedName>
        <fullName evidence="1">DUF488 domain-containing protein</fullName>
    </submittedName>
</protein>
<dbReference type="InterPro" id="IPR014519">
    <property type="entry name" value="UCP024492"/>
</dbReference>
<dbReference type="RefSeq" id="WP_204427373.1">
    <property type="nucleotide sequence ID" value="NZ_ARXL01000004.1"/>
</dbReference>
<dbReference type="PIRSF" id="PIRSF024492">
    <property type="entry name" value="UCP024492"/>
    <property type="match status" value="1"/>
</dbReference>
<proteinExistence type="predicted"/>
<accession>A0A9Q3UIB7</accession>
<dbReference type="InterPro" id="IPR007438">
    <property type="entry name" value="DUF488"/>
</dbReference>
<dbReference type="PANTHER" id="PTHR39337">
    <property type="entry name" value="BLR5642 PROTEIN"/>
    <property type="match status" value="1"/>
</dbReference>
<evidence type="ECO:0000313" key="1">
    <source>
        <dbReference type="EMBL" id="MCC4306940.1"/>
    </source>
</evidence>
<dbReference type="Proteomes" id="UP001108027">
    <property type="component" value="Unassembled WGS sequence"/>
</dbReference>
<organism evidence="1 2">
    <name type="scientific">Alloalcanivorax marinus</name>
    <dbReference type="NCBI Taxonomy" id="1177169"/>
    <lineage>
        <taxon>Bacteria</taxon>
        <taxon>Pseudomonadati</taxon>
        <taxon>Pseudomonadota</taxon>
        <taxon>Gammaproteobacteria</taxon>
        <taxon>Oceanospirillales</taxon>
        <taxon>Alcanivoracaceae</taxon>
        <taxon>Alloalcanivorax</taxon>
    </lineage>
</organism>
<name>A0A9Q3UIB7_9GAMM</name>
<dbReference type="Pfam" id="PF04343">
    <property type="entry name" value="DUF488"/>
    <property type="match status" value="1"/>
</dbReference>